<sequence>MIRTGSGVQIQKLQIPLQQINPFNGQIRYSNPYSDAPSTPQKSIIGQQIRGSSTFTPNKSQQQFYFKENSNTIESKIQSLVNENYFLNLELEKARNELQNNAQQYEQLHLIKERVSKLEELIDTQYSEIEIWKLKYQKAAAGDSRLEINQMEQQIFNVIDENERLNKIISNLEQQQQEKDQEIKTLMMTIQKQELEMKKQKEKLIVFEKTNKPAVQCNPFAIENKKQSKSTTSDLKQSKSKINDSDSNRKKSDHIQKQAQTKNQQDINDLQNQIKQLQSDKLQLEIIAEELQEKLQKQNCEKSEKKDSQKDFNQDQNFSRLKQELSNQQILILEEFKKYKVCQQQNLMIKEQLIQWELFLKSLNSQIQNKNDQDDCVDATIEEFQNSSSNCLKLIDQFQK</sequence>
<evidence type="ECO:0000313" key="3">
    <source>
        <dbReference type="EMBL" id="CAD8074062.1"/>
    </source>
</evidence>
<accession>A0A8S1M5I2</accession>
<comment type="caution">
    <text evidence="3">The sequence shown here is derived from an EMBL/GenBank/DDBJ whole genome shotgun (WGS) entry which is preliminary data.</text>
</comment>
<evidence type="ECO:0000256" key="1">
    <source>
        <dbReference type="SAM" id="Coils"/>
    </source>
</evidence>
<keyword evidence="1" id="KW-0175">Coiled coil</keyword>
<dbReference type="OrthoDB" id="305121at2759"/>
<dbReference type="AlphaFoldDB" id="A0A8S1M5I2"/>
<dbReference type="Proteomes" id="UP000692954">
    <property type="component" value="Unassembled WGS sequence"/>
</dbReference>
<name>A0A8S1M5I2_9CILI</name>
<reference evidence="3" key="1">
    <citation type="submission" date="2021-01" db="EMBL/GenBank/DDBJ databases">
        <authorList>
            <consortium name="Genoscope - CEA"/>
            <person name="William W."/>
        </authorList>
    </citation>
    <scope>NUCLEOTIDE SEQUENCE</scope>
</reference>
<feature type="region of interest" description="Disordered" evidence="2">
    <location>
        <begin position="219"/>
        <end position="266"/>
    </location>
</feature>
<evidence type="ECO:0000313" key="4">
    <source>
        <dbReference type="Proteomes" id="UP000692954"/>
    </source>
</evidence>
<proteinExistence type="predicted"/>
<feature type="coiled-coil region" evidence="1">
    <location>
        <begin position="148"/>
        <end position="210"/>
    </location>
</feature>
<evidence type="ECO:0000256" key="2">
    <source>
        <dbReference type="SAM" id="MobiDB-lite"/>
    </source>
</evidence>
<feature type="coiled-coil region" evidence="1">
    <location>
        <begin position="77"/>
        <end position="111"/>
    </location>
</feature>
<organism evidence="3 4">
    <name type="scientific">Paramecium sonneborni</name>
    <dbReference type="NCBI Taxonomy" id="65129"/>
    <lineage>
        <taxon>Eukaryota</taxon>
        <taxon>Sar</taxon>
        <taxon>Alveolata</taxon>
        <taxon>Ciliophora</taxon>
        <taxon>Intramacronucleata</taxon>
        <taxon>Oligohymenophorea</taxon>
        <taxon>Peniculida</taxon>
        <taxon>Parameciidae</taxon>
        <taxon>Paramecium</taxon>
    </lineage>
</organism>
<feature type="compositionally biased region" description="Basic and acidic residues" evidence="2">
    <location>
        <begin position="241"/>
        <end position="256"/>
    </location>
</feature>
<dbReference type="EMBL" id="CAJJDN010000031">
    <property type="protein sequence ID" value="CAD8074062.1"/>
    <property type="molecule type" value="Genomic_DNA"/>
</dbReference>
<gene>
    <name evidence="3" type="ORF">PSON_ATCC_30995.1.T0310296</name>
</gene>
<keyword evidence="4" id="KW-1185">Reference proteome</keyword>
<protein>
    <submittedName>
        <fullName evidence="3">Uncharacterized protein</fullName>
    </submittedName>
</protein>